<reference evidence="8 9" key="1">
    <citation type="submission" date="2023-05" db="EMBL/GenBank/DDBJ databases">
        <title>Draft genome of Paenibacillus sp. CCS26.</title>
        <authorList>
            <person name="Akita H."/>
            <person name="Shinto Y."/>
            <person name="Kimura Z."/>
        </authorList>
    </citation>
    <scope>NUCLEOTIDE SEQUENCE [LARGE SCALE GENOMIC DNA]</scope>
    <source>
        <strain evidence="8 9">CCS26</strain>
    </source>
</reference>
<keyword evidence="3" id="KW-0804">Transcription</keyword>
<evidence type="ECO:0000313" key="9">
    <source>
        <dbReference type="Proteomes" id="UP001285921"/>
    </source>
</evidence>
<keyword evidence="9" id="KW-1185">Reference proteome</keyword>
<keyword evidence="5" id="KW-0175">Coiled coil</keyword>
<dbReference type="CDD" id="cd17536">
    <property type="entry name" value="REC_YesN-like"/>
    <property type="match status" value="1"/>
</dbReference>
<feature type="coiled-coil region" evidence="5">
    <location>
        <begin position="107"/>
        <end position="141"/>
    </location>
</feature>
<dbReference type="Pfam" id="PF00072">
    <property type="entry name" value="Response_reg"/>
    <property type="match status" value="1"/>
</dbReference>
<dbReference type="PANTHER" id="PTHR43280:SF10">
    <property type="entry name" value="REGULATORY PROTEIN POCR"/>
    <property type="match status" value="1"/>
</dbReference>
<feature type="domain" description="Response regulatory" evidence="7">
    <location>
        <begin position="2"/>
        <end position="118"/>
    </location>
</feature>
<dbReference type="InterPro" id="IPR018062">
    <property type="entry name" value="HTH_AraC-typ_CS"/>
</dbReference>
<dbReference type="SUPFAM" id="SSF46689">
    <property type="entry name" value="Homeodomain-like"/>
    <property type="match status" value="2"/>
</dbReference>
<organism evidence="8 9">
    <name type="scientific">Paenibacillus glycanilyticus</name>
    <dbReference type="NCBI Taxonomy" id="126569"/>
    <lineage>
        <taxon>Bacteria</taxon>
        <taxon>Bacillati</taxon>
        <taxon>Bacillota</taxon>
        <taxon>Bacilli</taxon>
        <taxon>Bacillales</taxon>
        <taxon>Paenibacillaceae</taxon>
        <taxon>Paenibacillus</taxon>
    </lineage>
</organism>
<dbReference type="PROSITE" id="PS50110">
    <property type="entry name" value="RESPONSE_REGULATORY"/>
    <property type="match status" value="1"/>
</dbReference>
<proteinExistence type="predicted"/>
<dbReference type="EMBL" id="BTCL01000022">
    <property type="protein sequence ID" value="GMK47752.1"/>
    <property type="molecule type" value="Genomic_DNA"/>
</dbReference>
<dbReference type="Proteomes" id="UP001285921">
    <property type="component" value="Unassembled WGS sequence"/>
</dbReference>
<feature type="modified residue" description="4-aspartylphosphate" evidence="4">
    <location>
        <position position="53"/>
    </location>
</feature>
<evidence type="ECO:0000259" key="7">
    <source>
        <dbReference type="PROSITE" id="PS50110"/>
    </source>
</evidence>
<keyword evidence="2" id="KW-0238">DNA-binding</keyword>
<gene>
    <name evidence="8" type="ORF">PghCCS26_48820</name>
</gene>
<evidence type="ECO:0000313" key="8">
    <source>
        <dbReference type="EMBL" id="GMK47752.1"/>
    </source>
</evidence>
<dbReference type="InterPro" id="IPR009057">
    <property type="entry name" value="Homeodomain-like_sf"/>
</dbReference>
<dbReference type="InterPro" id="IPR020449">
    <property type="entry name" value="Tscrpt_reg_AraC-type_HTH"/>
</dbReference>
<dbReference type="Gene3D" id="3.40.50.2300">
    <property type="match status" value="1"/>
</dbReference>
<dbReference type="Pfam" id="PF12833">
    <property type="entry name" value="HTH_18"/>
    <property type="match status" value="1"/>
</dbReference>
<keyword evidence="4" id="KW-0597">Phosphoprotein</keyword>
<accession>A0ABQ6NU54</accession>
<name>A0ABQ6NU54_9BACL</name>
<dbReference type="SUPFAM" id="SSF52172">
    <property type="entry name" value="CheY-like"/>
    <property type="match status" value="1"/>
</dbReference>
<sequence>MNILIVDDEPRHLRGMAGMIQMMRPEAKVKTAKDGEAALALVREEQPDVVLSDIQMPKLDGLAFLQRLKEEELQTKVVMVSAYNLFEYAQRAIRHGAYDYLLKPVDVDKVEVLLQRLDRQLAEEERERGESAEMKQKLELASSAYRSRLLHQWLHGVLPPGEEVDLEEWPLLRQMNTLVLTEIRNEGEAFPVTELVEQLKQRVSVYGEACVFPLQTVSQHSIRLVTVLKRETQPAAGIEELRSCLTKQTEIWRACGAVSHGIAVLQTEHSLNPAEIFIPKLYRQAEEALEYAFHEEWASVVTFGHEIGLGHTNPVFQLDGELLFEALQEQSLKRAEAMCRAAFAELSSQGYTEPKLMKNYASLTLMKLKSRTSGIIDQQVGSALADTASTAIPSCASSGMLMELMLVRLAEVHKSLTDRKQGSGELAVEQCLNWIQGHYAEDLTLDRAAEQFHFNPSYFSTLIKSRTGRSFSDHLTEARIRAAKELLAGGRLKIYEIAEQCGYRDTKYFTRIFKRQVGLSPEAYKHTLRPQTGGRG</sequence>
<evidence type="ECO:0000256" key="4">
    <source>
        <dbReference type="PROSITE-ProRule" id="PRU00169"/>
    </source>
</evidence>
<dbReference type="PANTHER" id="PTHR43280">
    <property type="entry name" value="ARAC-FAMILY TRANSCRIPTIONAL REGULATOR"/>
    <property type="match status" value="1"/>
</dbReference>
<evidence type="ECO:0000256" key="2">
    <source>
        <dbReference type="ARBA" id="ARBA00023125"/>
    </source>
</evidence>
<dbReference type="InterPro" id="IPR001789">
    <property type="entry name" value="Sig_transdc_resp-reg_receiver"/>
</dbReference>
<dbReference type="Gene3D" id="1.10.10.60">
    <property type="entry name" value="Homeodomain-like"/>
    <property type="match status" value="2"/>
</dbReference>
<dbReference type="InterPro" id="IPR011006">
    <property type="entry name" value="CheY-like_superfamily"/>
</dbReference>
<dbReference type="PRINTS" id="PR00032">
    <property type="entry name" value="HTHARAC"/>
</dbReference>
<dbReference type="PROSITE" id="PS01124">
    <property type="entry name" value="HTH_ARAC_FAMILY_2"/>
    <property type="match status" value="1"/>
</dbReference>
<keyword evidence="1" id="KW-0805">Transcription regulation</keyword>
<dbReference type="SMART" id="SM00448">
    <property type="entry name" value="REC"/>
    <property type="match status" value="1"/>
</dbReference>
<evidence type="ECO:0000256" key="5">
    <source>
        <dbReference type="SAM" id="Coils"/>
    </source>
</evidence>
<protein>
    <recommendedName>
        <fullName evidence="10">DNA-binding response regulator</fullName>
    </recommendedName>
</protein>
<dbReference type="RefSeq" id="WP_317981641.1">
    <property type="nucleotide sequence ID" value="NZ_BTCL01000022.1"/>
</dbReference>
<dbReference type="PROSITE" id="PS00041">
    <property type="entry name" value="HTH_ARAC_FAMILY_1"/>
    <property type="match status" value="1"/>
</dbReference>
<evidence type="ECO:0000259" key="6">
    <source>
        <dbReference type="PROSITE" id="PS01124"/>
    </source>
</evidence>
<evidence type="ECO:0008006" key="10">
    <source>
        <dbReference type="Google" id="ProtNLM"/>
    </source>
</evidence>
<evidence type="ECO:0000256" key="1">
    <source>
        <dbReference type="ARBA" id="ARBA00023015"/>
    </source>
</evidence>
<dbReference type="SMART" id="SM00342">
    <property type="entry name" value="HTH_ARAC"/>
    <property type="match status" value="1"/>
</dbReference>
<dbReference type="InterPro" id="IPR018060">
    <property type="entry name" value="HTH_AraC"/>
</dbReference>
<feature type="domain" description="HTH araC/xylS-type" evidence="6">
    <location>
        <begin position="429"/>
        <end position="527"/>
    </location>
</feature>
<comment type="caution">
    <text evidence="8">The sequence shown here is derived from an EMBL/GenBank/DDBJ whole genome shotgun (WGS) entry which is preliminary data.</text>
</comment>
<evidence type="ECO:0000256" key="3">
    <source>
        <dbReference type="ARBA" id="ARBA00023163"/>
    </source>
</evidence>